<keyword evidence="3" id="KW-1185">Reference proteome</keyword>
<dbReference type="PANTHER" id="PTHR14659:SF1">
    <property type="entry name" value="ALPHA- AND GAMMA-ADAPTIN-BINDING PROTEIN P34"/>
    <property type="match status" value="1"/>
</dbReference>
<dbReference type="EMBL" id="JBJKTR010000003">
    <property type="protein sequence ID" value="KAL3372710.1"/>
    <property type="molecule type" value="Genomic_DNA"/>
</dbReference>
<proteinExistence type="predicted"/>
<gene>
    <name evidence="2" type="ORF">AABB24_004982</name>
</gene>
<dbReference type="InterPro" id="IPR019341">
    <property type="entry name" value="Alpha/Gamma-adaptin-bd_p34"/>
</dbReference>
<dbReference type="EMBL" id="JBJKTR010000003">
    <property type="protein sequence ID" value="KAL3372711.1"/>
    <property type="molecule type" value="Genomic_DNA"/>
</dbReference>
<feature type="region of interest" description="Disordered" evidence="1">
    <location>
        <begin position="176"/>
        <end position="198"/>
    </location>
</feature>
<dbReference type="InterPro" id="IPR001806">
    <property type="entry name" value="Small_GTPase"/>
</dbReference>
<dbReference type="Gene3D" id="3.40.50.300">
    <property type="entry name" value="P-loop containing nucleotide triphosphate hydrolases"/>
    <property type="match status" value="1"/>
</dbReference>
<dbReference type="InterPro" id="IPR027417">
    <property type="entry name" value="P-loop_NTPase"/>
</dbReference>
<name>A0ABD2UVN1_9SOLN</name>
<feature type="compositionally biased region" description="Polar residues" evidence="1">
    <location>
        <begin position="339"/>
        <end position="348"/>
    </location>
</feature>
<dbReference type="Pfam" id="PF00071">
    <property type="entry name" value="Ras"/>
    <property type="match status" value="1"/>
</dbReference>
<reference evidence="2 3" key="1">
    <citation type="submission" date="2024-05" db="EMBL/GenBank/DDBJ databases">
        <title>De novo assembly of an allotetraploid wild potato.</title>
        <authorList>
            <person name="Hosaka A.J."/>
        </authorList>
    </citation>
    <scope>NUCLEOTIDE SEQUENCE [LARGE SCALE GENOMIC DNA]</scope>
    <source>
        <tissue evidence="2">Young leaves</tissue>
    </source>
</reference>
<dbReference type="AlphaFoldDB" id="A0ABD2UVN1"/>
<evidence type="ECO:0000256" key="1">
    <source>
        <dbReference type="SAM" id="MobiDB-lite"/>
    </source>
</evidence>
<dbReference type="Proteomes" id="UP001627284">
    <property type="component" value="Unassembled WGS sequence"/>
</dbReference>
<feature type="compositionally biased region" description="Basic and acidic residues" evidence="1">
    <location>
        <begin position="350"/>
        <end position="361"/>
    </location>
</feature>
<sequence>AQQIPLFYRALHCIYCSEGRKVMDHQQEQDPPTFNSKSLEKKPGILILGSPNVGKRALIARLLSVDSEDAFESSSNILSYLWTINTKYYNADVSVWMAHLHEDFSIGALPAYDQLVALVMVFDVTDLSSFVALKDFVSRTDILKFEILLCIGNKVDLRPGHSAHVEYRRRLLKSADSSGSPYTEMDSGISETEGSSLLGDDDDSFDTKRSYLEWCLEHSIEYVEACASNAEFDKCLSVDGDSQGAERLFGALSAYMWPGMILKSDDKITEPSLPEHQELSDEESDYELEYEILSAGSADPWDDTDIGWVSADAPVATTGTEGSVPNGKSEAGLIRGEMQPSSSTSQLEGESDRKELPRADAADGDSEDDKGTTYDFENLEQLMSEIGNVRDSLRLMPDFQRREMAANLAMKMASMFGDSSGDEGGLE</sequence>
<dbReference type="SUPFAM" id="SSF52540">
    <property type="entry name" value="P-loop containing nucleoside triphosphate hydrolases"/>
    <property type="match status" value="1"/>
</dbReference>
<organism evidence="2 3">
    <name type="scientific">Solanum stoloniferum</name>
    <dbReference type="NCBI Taxonomy" id="62892"/>
    <lineage>
        <taxon>Eukaryota</taxon>
        <taxon>Viridiplantae</taxon>
        <taxon>Streptophyta</taxon>
        <taxon>Embryophyta</taxon>
        <taxon>Tracheophyta</taxon>
        <taxon>Spermatophyta</taxon>
        <taxon>Magnoliopsida</taxon>
        <taxon>eudicotyledons</taxon>
        <taxon>Gunneridae</taxon>
        <taxon>Pentapetalae</taxon>
        <taxon>asterids</taxon>
        <taxon>lamiids</taxon>
        <taxon>Solanales</taxon>
        <taxon>Solanaceae</taxon>
        <taxon>Solanoideae</taxon>
        <taxon>Solaneae</taxon>
        <taxon>Solanum</taxon>
    </lineage>
</organism>
<dbReference type="PANTHER" id="PTHR14659">
    <property type="entry name" value="ALPHA- AND GAMMA-ADAPTIN-BINDING PROTEIN P34"/>
    <property type="match status" value="1"/>
</dbReference>
<evidence type="ECO:0000313" key="3">
    <source>
        <dbReference type="Proteomes" id="UP001627284"/>
    </source>
</evidence>
<feature type="non-terminal residue" evidence="2">
    <location>
        <position position="1"/>
    </location>
</feature>
<protein>
    <submittedName>
        <fullName evidence="2">Uncharacterized protein</fullName>
    </submittedName>
</protein>
<accession>A0ABD2UVN1</accession>
<feature type="region of interest" description="Disordered" evidence="1">
    <location>
        <begin position="315"/>
        <end position="374"/>
    </location>
</feature>
<dbReference type="Pfam" id="PF10199">
    <property type="entry name" value="Adaptin_binding"/>
    <property type="match status" value="1"/>
</dbReference>
<evidence type="ECO:0000313" key="2">
    <source>
        <dbReference type="EMBL" id="KAL3372711.1"/>
    </source>
</evidence>
<comment type="caution">
    <text evidence="2">The sequence shown here is derived from an EMBL/GenBank/DDBJ whole genome shotgun (WGS) entry which is preliminary data.</text>
</comment>